<reference evidence="1" key="1">
    <citation type="submission" date="2023-03" db="EMBL/GenBank/DDBJ databases">
        <title>Massive genome expansion in bonnet fungi (Mycena s.s.) driven by repeated elements and novel gene families across ecological guilds.</title>
        <authorList>
            <consortium name="Lawrence Berkeley National Laboratory"/>
            <person name="Harder C.B."/>
            <person name="Miyauchi S."/>
            <person name="Viragh M."/>
            <person name="Kuo A."/>
            <person name="Thoen E."/>
            <person name="Andreopoulos B."/>
            <person name="Lu D."/>
            <person name="Skrede I."/>
            <person name="Drula E."/>
            <person name="Henrissat B."/>
            <person name="Morin E."/>
            <person name="Kohler A."/>
            <person name="Barry K."/>
            <person name="LaButti K."/>
            <person name="Morin E."/>
            <person name="Salamov A."/>
            <person name="Lipzen A."/>
            <person name="Mereny Z."/>
            <person name="Hegedus B."/>
            <person name="Baldrian P."/>
            <person name="Stursova M."/>
            <person name="Weitz H."/>
            <person name="Taylor A."/>
            <person name="Grigoriev I.V."/>
            <person name="Nagy L.G."/>
            <person name="Martin F."/>
            <person name="Kauserud H."/>
        </authorList>
    </citation>
    <scope>NUCLEOTIDE SEQUENCE</scope>
    <source>
        <strain evidence="1">CBHHK182m</strain>
    </source>
</reference>
<accession>A0AAD7JUX4</accession>
<dbReference type="EMBL" id="JARKIB010000014">
    <property type="protein sequence ID" value="KAJ7772348.1"/>
    <property type="molecule type" value="Genomic_DNA"/>
</dbReference>
<comment type="caution">
    <text evidence="1">The sequence shown here is derived from an EMBL/GenBank/DDBJ whole genome shotgun (WGS) entry which is preliminary data.</text>
</comment>
<proteinExistence type="predicted"/>
<organism evidence="1 2">
    <name type="scientific">Mycena metata</name>
    <dbReference type="NCBI Taxonomy" id="1033252"/>
    <lineage>
        <taxon>Eukaryota</taxon>
        <taxon>Fungi</taxon>
        <taxon>Dikarya</taxon>
        <taxon>Basidiomycota</taxon>
        <taxon>Agaricomycotina</taxon>
        <taxon>Agaricomycetes</taxon>
        <taxon>Agaricomycetidae</taxon>
        <taxon>Agaricales</taxon>
        <taxon>Marasmiineae</taxon>
        <taxon>Mycenaceae</taxon>
        <taxon>Mycena</taxon>
    </lineage>
</organism>
<dbReference type="AlphaFoldDB" id="A0AAD7JUX4"/>
<name>A0AAD7JUX4_9AGAR</name>
<gene>
    <name evidence="1" type="ORF">B0H16DRAFT_1451427</name>
</gene>
<evidence type="ECO:0000313" key="1">
    <source>
        <dbReference type="EMBL" id="KAJ7772348.1"/>
    </source>
</evidence>
<evidence type="ECO:0000313" key="2">
    <source>
        <dbReference type="Proteomes" id="UP001215598"/>
    </source>
</evidence>
<keyword evidence="2" id="KW-1185">Reference proteome</keyword>
<dbReference type="Proteomes" id="UP001215598">
    <property type="component" value="Unassembled WGS sequence"/>
</dbReference>
<protein>
    <submittedName>
        <fullName evidence="1">Uncharacterized protein</fullName>
    </submittedName>
</protein>
<sequence>MYSTWNAGSFATKAREFDTTPEFERIAARVRPSQLAKHIGCAPIHVPARSKSRTSAACWRLVSVRAEKSFGEGSVEHHAERGMWGTSTKFWGRQCRTPTGKKHHSGHVIEVVQEVQSQKSCQAETSVFVVAFNLRFLYSSRPPHIPSPHREYIDDLFSLVHIALFWTMIQLYYFRTGKWGHISGRSSDLEGQTACIALCN</sequence>